<dbReference type="Proteomes" id="UP001177341">
    <property type="component" value="Unassembled WGS sequence"/>
</dbReference>
<feature type="transmembrane region" description="Helical" evidence="1">
    <location>
        <begin position="15"/>
        <end position="36"/>
    </location>
</feature>
<sequence>MNRHWWRLKRMAERLWVRAALFCAAAIISALIAIWIGPYIPEQLTELVGPETVTAILTILASSMLTVTTFSLSTLVSATSAAANTATPRATRLLLQDTTAQNALSTFLGAFLFSLVGLIALNTGLYGGGGRLVLFAATLILVALIVITLLRWIDHLGDLGRVSETISRVERVAKEAMEVHCNNPYMGGFERTEKPDRPTVIDHHQIGYIQNIDVPKLQKIAEEIDADFYLERRPGAYCTPNLPILYVTLRNDEAGLSYELVDDIRSAFVIGDRRSFEQDPCFGLIALSEIGSRALSPGINDPGTAIDVIETLVRVMAIRVQGCEPKEPQHDRLHVPALPEFSLFDAAFMPLSRDGAAMVEVGVRLQKALRSLELMSDDGCKATAKEFLAEARQRSLDSLPYETDKARLKTCLDKQFTM</sequence>
<feature type="transmembrane region" description="Helical" evidence="1">
    <location>
        <begin position="132"/>
        <end position="153"/>
    </location>
</feature>
<protein>
    <submittedName>
        <fullName evidence="2">DUF2254 domain-containing protein</fullName>
    </submittedName>
</protein>
<name>A0AAW7XHR5_9GAMM</name>
<proteinExistence type="predicted"/>
<dbReference type="Proteomes" id="UP001169862">
    <property type="component" value="Unassembled WGS sequence"/>
</dbReference>
<keyword evidence="1" id="KW-0812">Transmembrane</keyword>
<organism evidence="2 4">
    <name type="scientific">Neptunomonas phycophila</name>
    <dbReference type="NCBI Taxonomy" id="1572645"/>
    <lineage>
        <taxon>Bacteria</taxon>
        <taxon>Pseudomonadati</taxon>
        <taxon>Pseudomonadota</taxon>
        <taxon>Gammaproteobacteria</taxon>
        <taxon>Oceanospirillales</taxon>
        <taxon>Oceanospirillaceae</taxon>
        <taxon>Neptunomonas</taxon>
    </lineage>
</organism>
<dbReference type="EMBL" id="JAUOPG010000003">
    <property type="protein sequence ID" value="MDO6453271.1"/>
    <property type="molecule type" value="Genomic_DNA"/>
</dbReference>
<accession>A0AAW7XHR5</accession>
<evidence type="ECO:0000313" key="3">
    <source>
        <dbReference type="EMBL" id="MDP2522883.1"/>
    </source>
</evidence>
<feature type="transmembrane region" description="Helical" evidence="1">
    <location>
        <begin position="104"/>
        <end position="126"/>
    </location>
</feature>
<keyword evidence="1" id="KW-1133">Transmembrane helix</keyword>
<evidence type="ECO:0000313" key="5">
    <source>
        <dbReference type="Proteomes" id="UP001177341"/>
    </source>
</evidence>
<keyword evidence="5" id="KW-1185">Reference proteome</keyword>
<evidence type="ECO:0000313" key="2">
    <source>
        <dbReference type="EMBL" id="MDO6453271.1"/>
    </source>
</evidence>
<comment type="caution">
    <text evidence="2">The sequence shown here is derived from an EMBL/GenBank/DDBJ whole genome shotgun (WGS) entry which is preliminary data.</text>
</comment>
<evidence type="ECO:0000256" key="1">
    <source>
        <dbReference type="SAM" id="Phobius"/>
    </source>
</evidence>
<reference evidence="2" key="1">
    <citation type="submission" date="2023-07" db="EMBL/GenBank/DDBJ databases">
        <title>Genome content predicts the carbon catabolic preferences of heterotrophic bacteria.</title>
        <authorList>
            <person name="Gralka M."/>
        </authorList>
    </citation>
    <scope>NUCLEOTIDE SEQUENCE</scope>
    <source>
        <strain evidence="3">5G01</strain>
        <strain evidence="2">I2M16</strain>
    </source>
</reference>
<dbReference type="EMBL" id="JAUYVO010000006">
    <property type="protein sequence ID" value="MDP2522883.1"/>
    <property type="molecule type" value="Genomic_DNA"/>
</dbReference>
<dbReference type="AlphaFoldDB" id="A0AAW7XHR5"/>
<dbReference type="InterPro" id="IPR018723">
    <property type="entry name" value="DUF2254_membrane"/>
</dbReference>
<dbReference type="RefSeq" id="WP_290035914.1">
    <property type="nucleotide sequence ID" value="NZ_JAUOPG010000003.1"/>
</dbReference>
<feature type="transmembrane region" description="Helical" evidence="1">
    <location>
        <begin position="56"/>
        <end position="83"/>
    </location>
</feature>
<gene>
    <name evidence="2" type="ORF">Q4490_06815</name>
    <name evidence="3" type="ORF">Q8W30_09915</name>
</gene>
<evidence type="ECO:0000313" key="4">
    <source>
        <dbReference type="Proteomes" id="UP001169862"/>
    </source>
</evidence>
<keyword evidence="1" id="KW-0472">Membrane</keyword>
<dbReference type="Pfam" id="PF10011">
    <property type="entry name" value="DUF2254"/>
    <property type="match status" value="1"/>
</dbReference>